<evidence type="ECO:0000313" key="2">
    <source>
        <dbReference type="EMBL" id="MFD2174419.1"/>
    </source>
</evidence>
<evidence type="ECO:0000256" key="1">
    <source>
        <dbReference type="SAM" id="MobiDB-lite"/>
    </source>
</evidence>
<reference evidence="3" key="1">
    <citation type="journal article" date="2019" name="Int. J. Syst. Evol. Microbiol.">
        <title>The Global Catalogue of Microorganisms (GCM) 10K type strain sequencing project: providing services to taxonomists for standard genome sequencing and annotation.</title>
        <authorList>
            <consortium name="The Broad Institute Genomics Platform"/>
            <consortium name="The Broad Institute Genome Sequencing Center for Infectious Disease"/>
            <person name="Wu L."/>
            <person name="Ma J."/>
        </authorList>
    </citation>
    <scope>NUCLEOTIDE SEQUENCE [LARGE SCALE GENOMIC DNA]</scope>
    <source>
        <strain evidence="3">CCUG 55131</strain>
    </source>
</reference>
<name>A0ABW5A9J2_9RHOB</name>
<sequence>MRAAAETQTQKTGALSMSREIGAANAAEMKQRDPTPIEQLRKQQAGGEPGTTVTELTNMIAQTNEPGQVDLSKSRPDVTDQLEKQRSITEQSIAAAHAEMEANSGPNLAQKMEQRLAEANAETRYSSASLAVVSAQRQGGAALQVRM</sequence>
<organism evidence="2 3">
    <name type="scientific">Rhodobacter lacus</name>
    <dbReference type="NCBI Taxonomy" id="1641972"/>
    <lineage>
        <taxon>Bacteria</taxon>
        <taxon>Pseudomonadati</taxon>
        <taxon>Pseudomonadota</taxon>
        <taxon>Alphaproteobacteria</taxon>
        <taxon>Rhodobacterales</taxon>
        <taxon>Rhodobacter group</taxon>
        <taxon>Rhodobacter</taxon>
    </lineage>
</organism>
<keyword evidence="3" id="KW-1185">Reference proteome</keyword>
<dbReference type="Proteomes" id="UP001597413">
    <property type="component" value="Unassembled WGS sequence"/>
</dbReference>
<gene>
    <name evidence="2" type="ORF">ACFSM0_09985</name>
</gene>
<feature type="compositionally biased region" description="Basic and acidic residues" evidence="1">
    <location>
        <begin position="29"/>
        <end position="41"/>
    </location>
</feature>
<dbReference type="EMBL" id="JBHUIX010000011">
    <property type="protein sequence ID" value="MFD2174419.1"/>
    <property type="molecule type" value="Genomic_DNA"/>
</dbReference>
<comment type="caution">
    <text evidence="2">The sequence shown here is derived from an EMBL/GenBank/DDBJ whole genome shotgun (WGS) entry which is preliminary data.</text>
</comment>
<feature type="compositionally biased region" description="Polar residues" evidence="1">
    <location>
        <begin position="1"/>
        <end position="15"/>
    </location>
</feature>
<proteinExistence type="predicted"/>
<dbReference type="RefSeq" id="WP_377389887.1">
    <property type="nucleotide sequence ID" value="NZ_JBHUIX010000011.1"/>
</dbReference>
<accession>A0ABW5A9J2</accession>
<evidence type="ECO:0000313" key="3">
    <source>
        <dbReference type="Proteomes" id="UP001597413"/>
    </source>
</evidence>
<feature type="region of interest" description="Disordered" evidence="1">
    <location>
        <begin position="1"/>
        <end position="51"/>
    </location>
</feature>
<protein>
    <submittedName>
        <fullName evidence="2">Uncharacterized protein</fullName>
    </submittedName>
</protein>